<gene>
    <name evidence="1" type="ORF">SDC9_110789</name>
</gene>
<proteinExistence type="predicted"/>
<dbReference type="EMBL" id="VSSQ01019668">
    <property type="protein sequence ID" value="MPM63905.1"/>
    <property type="molecule type" value="Genomic_DNA"/>
</dbReference>
<comment type="caution">
    <text evidence="1">The sequence shown here is derived from an EMBL/GenBank/DDBJ whole genome shotgun (WGS) entry which is preliminary data.</text>
</comment>
<organism evidence="1">
    <name type="scientific">bioreactor metagenome</name>
    <dbReference type="NCBI Taxonomy" id="1076179"/>
    <lineage>
        <taxon>unclassified sequences</taxon>
        <taxon>metagenomes</taxon>
        <taxon>ecological metagenomes</taxon>
    </lineage>
</organism>
<accession>A0A645BEM6</accession>
<name>A0A645BEM6_9ZZZZ</name>
<protein>
    <submittedName>
        <fullName evidence="1">Uncharacterized protein</fullName>
    </submittedName>
</protein>
<evidence type="ECO:0000313" key="1">
    <source>
        <dbReference type="EMBL" id="MPM63905.1"/>
    </source>
</evidence>
<reference evidence="1" key="1">
    <citation type="submission" date="2019-08" db="EMBL/GenBank/DDBJ databases">
        <authorList>
            <person name="Kucharzyk K."/>
            <person name="Murdoch R.W."/>
            <person name="Higgins S."/>
            <person name="Loffler F."/>
        </authorList>
    </citation>
    <scope>NUCLEOTIDE SEQUENCE</scope>
</reference>
<dbReference type="AlphaFoldDB" id="A0A645BEM6"/>
<sequence length="193" mass="21410">MAAVVGIDQRRDFVVEKHFARQRQQTAFDIPRGGGGTAGQNIAEIPLFFDEIFLVGQHHQRILDRSVAVRVVLAHHLPDHEGGLVGPVVVDPVHGPENPALHRLEPVVDVRDRPVLDHITGVFHEVGVDHLPEILIGAAQARRLHLAFGQHLRFRLGGFGSGHIADFKLFAGGCILGRSGRREFFRRFVIHNP</sequence>